<comment type="subcellular location">
    <subcellularLocation>
        <location evidence="1">Cell membrane</location>
        <topology evidence="1">Peripheral membrane protein</topology>
    </subcellularLocation>
</comment>
<keyword evidence="5" id="KW-0677">Repeat</keyword>
<dbReference type="RefSeq" id="WP_015328099.1">
    <property type="nucleotide sequence ID" value="NC_019978.1"/>
</dbReference>
<dbReference type="Proteomes" id="UP000010880">
    <property type="component" value="Chromosome"/>
</dbReference>
<evidence type="ECO:0000256" key="1">
    <source>
        <dbReference type="ARBA" id="ARBA00004202"/>
    </source>
</evidence>
<protein>
    <submittedName>
        <fullName evidence="11">ABC-type sugar transport system, ATPase component</fullName>
    </submittedName>
</protein>
<evidence type="ECO:0000256" key="7">
    <source>
        <dbReference type="ARBA" id="ARBA00022840"/>
    </source>
</evidence>
<dbReference type="CDD" id="cd03215">
    <property type="entry name" value="ABC_Carb_Monos_II"/>
    <property type="match status" value="1"/>
</dbReference>
<evidence type="ECO:0000313" key="12">
    <source>
        <dbReference type="Proteomes" id="UP000010880"/>
    </source>
</evidence>
<evidence type="ECO:0000256" key="2">
    <source>
        <dbReference type="ARBA" id="ARBA00022448"/>
    </source>
</evidence>
<dbReference type="PANTHER" id="PTHR43790">
    <property type="entry name" value="CARBOHYDRATE TRANSPORT ATP-BINDING PROTEIN MG119-RELATED"/>
    <property type="match status" value="1"/>
</dbReference>
<evidence type="ECO:0000256" key="9">
    <source>
        <dbReference type="ARBA" id="ARBA00023136"/>
    </source>
</evidence>
<organism evidence="11 12">
    <name type="scientific">Halobacteroides halobius (strain ATCC 35273 / DSM 5150 / MD-1)</name>
    <dbReference type="NCBI Taxonomy" id="748449"/>
    <lineage>
        <taxon>Bacteria</taxon>
        <taxon>Bacillati</taxon>
        <taxon>Bacillota</taxon>
        <taxon>Clostridia</taxon>
        <taxon>Halanaerobiales</taxon>
        <taxon>Halobacteroidaceae</taxon>
        <taxon>Halobacteroides</taxon>
    </lineage>
</organism>
<dbReference type="OrthoDB" id="501320at2"/>
<feature type="domain" description="ABC transporter" evidence="10">
    <location>
        <begin position="6"/>
        <end position="246"/>
    </location>
</feature>
<evidence type="ECO:0000256" key="3">
    <source>
        <dbReference type="ARBA" id="ARBA00022475"/>
    </source>
</evidence>
<keyword evidence="6" id="KW-0547">Nucleotide-binding</keyword>
<dbReference type="PROSITE" id="PS50893">
    <property type="entry name" value="ABC_TRANSPORTER_2"/>
    <property type="match status" value="2"/>
</dbReference>
<keyword evidence="4 11" id="KW-0762">Sugar transport</keyword>
<dbReference type="CDD" id="cd03216">
    <property type="entry name" value="ABC_Carb_Monos_I"/>
    <property type="match status" value="1"/>
</dbReference>
<dbReference type="InterPro" id="IPR003439">
    <property type="entry name" value="ABC_transporter-like_ATP-bd"/>
</dbReference>
<reference evidence="12" key="1">
    <citation type="submission" date="2012-02" db="EMBL/GenBank/DDBJ databases">
        <title>The complete genome of Halobacteroides halobius DSM 5150.</title>
        <authorList>
            <person name="Lucas S."/>
            <person name="Copeland A."/>
            <person name="Lapidus A."/>
            <person name="Glavina del Rio T."/>
            <person name="Dalin E."/>
            <person name="Tice H."/>
            <person name="Bruce D."/>
            <person name="Goodwin L."/>
            <person name="Pitluck S."/>
            <person name="Peters L."/>
            <person name="Mikhailova N."/>
            <person name="Gu W."/>
            <person name="Kyrpides N."/>
            <person name="Mavromatis K."/>
            <person name="Ivanova N."/>
            <person name="Brettin T."/>
            <person name="Detter J.C."/>
            <person name="Han C."/>
            <person name="Larimer F."/>
            <person name="Land M."/>
            <person name="Hauser L."/>
            <person name="Markowitz V."/>
            <person name="Cheng J.-F."/>
            <person name="Hugenholtz P."/>
            <person name="Woyke T."/>
            <person name="Wu D."/>
            <person name="Tindall B."/>
            <person name="Pomrenke H."/>
            <person name="Brambilla E."/>
            <person name="Klenk H.-P."/>
            <person name="Eisen J.A."/>
        </authorList>
    </citation>
    <scope>NUCLEOTIDE SEQUENCE [LARGE SCALE GENOMIC DNA]</scope>
    <source>
        <strain evidence="12">ATCC 35273 / DSM 5150 / MD-1</strain>
    </source>
</reference>
<dbReference type="FunFam" id="3.40.50.300:FF:000127">
    <property type="entry name" value="Ribose import ATP-binding protein RbsA"/>
    <property type="match status" value="1"/>
</dbReference>
<accession>L0KCW9</accession>
<evidence type="ECO:0000256" key="6">
    <source>
        <dbReference type="ARBA" id="ARBA00022741"/>
    </source>
</evidence>
<keyword evidence="7" id="KW-0067">ATP-binding</keyword>
<dbReference type="InterPro" id="IPR003593">
    <property type="entry name" value="AAA+_ATPase"/>
</dbReference>
<evidence type="ECO:0000256" key="4">
    <source>
        <dbReference type="ARBA" id="ARBA00022597"/>
    </source>
</evidence>
<dbReference type="InterPro" id="IPR017871">
    <property type="entry name" value="ABC_transporter-like_CS"/>
</dbReference>
<keyword evidence="8" id="KW-1278">Translocase</keyword>
<dbReference type="HOGENOM" id="CLU_000604_92_3_9"/>
<dbReference type="SMART" id="SM00382">
    <property type="entry name" value="AAA"/>
    <property type="match status" value="2"/>
</dbReference>
<dbReference type="SUPFAM" id="SSF52540">
    <property type="entry name" value="P-loop containing nucleoside triphosphate hydrolases"/>
    <property type="match status" value="2"/>
</dbReference>
<dbReference type="GO" id="GO:0005886">
    <property type="term" value="C:plasma membrane"/>
    <property type="evidence" value="ECO:0007669"/>
    <property type="project" value="UniProtKB-SubCell"/>
</dbReference>
<feature type="domain" description="ABC transporter" evidence="10">
    <location>
        <begin position="254"/>
        <end position="500"/>
    </location>
</feature>
<sequence>MIEPFLKIKNLTKEFPGVRALDGVDLEIKRGEVHAILGENGAGKSTLIKVLTGVHTPTEGEIYIEGKKLEDNDPQKALEQLGITPIYQELNLIPQLDVTENIFMGREKSKNEILGWIDRERMEEETKKILSRLGQESISPNDLIRDLGVGKQQMVEISKALSVETKLLILDEPTSSLGKDETKELFDTMGTLKKQGVTMIFISHKLDEVKKMADRVTVLRNGKYIITDRVDNLTEDKMISYMVGEDVDNKFPKMKVEPGKESLRVENLNRKGVLNNVSFKAYEGEVLGIAGLVGAGRTEIARAIVGADSKDSGDIYVHGKKVKIDSPKVALENGIALLTEDRKEQGLFLKQSVKFNIASSNLKKYRENGFLNLQEQRKDAIRMVDNLNIKTPNVQTKCLQLSGGNQQKVVIGKWLNTEANIFIFDEPTRGIDVGAKVEVFNIINDLVKKGNTVIMISSELPEILNMSDRILVVHEGKITGRFNTDEASKEKIMSAATGGIKDVS</sequence>
<name>L0KCW9_HALHC</name>
<evidence type="ECO:0000256" key="5">
    <source>
        <dbReference type="ARBA" id="ARBA00022737"/>
    </source>
</evidence>
<dbReference type="EMBL" id="CP003359">
    <property type="protein sequence ID" value="AGB42385.1"/>
    <property type="molecule type" value="Genomic_DNA"/>
</dbReference>
<evidence type="ECO:0000259" key="10">
    <source>
        <dbReference type="PROSITE" id="PS50893"/>
    </source>
</evidence>
<keyword evidence="2" id="KW-0813">Transport</keyword>
<dbReference type="InterPro" id="IPR050107">
    <property type="entry name" value="ABC_carbohydrate_import_ATPase"/>
</dbReference>
<evidence type="ECO:0000313" key="11">
    <source>
        <dbReference type="EMBL" id="AGB42385.1"/>
    </source>
</evidence>
<dbReference type="Gene3D" id="3.40.50.300">
    <property type="entry name" value="P-loop containing nucleotide triphosphate hydrolases"/>
    <property type="match status" value="2"/>
</dbReference>
<dbReference type="STRING" id="748449.Halha_2511"/>
<dbReference type="InterPro" id="IPR027417">
    <property type="entry name" value="P-loop_NTPase"/>
</dbReference>
<dbReference type="AlphaFoldDB" id="L0KCW9"/>
<proteinExistence type="predicted"/>
<dbReference type="PROSITE" id="PS00211">
    <property type="entry name" value="ABC_TRANSPORTER_1"/>
    <property type="match status" value="1"/>
</dbReference>
<dbReference type="eggNOG" id="COG1129">
    <property type="taxonomic scope" value="Bacteria"/>
</dbReference>
<dbReference type="Pfam" id="PF00005">
    <property type="entry name" value="ABC_tran"/>
    <property type="match status" value="2"/>
</dbReference>
<dbReference type="GO" id="GO:0016887">
    <property type="term" value="F:ATP hydrolysis activity"/>
    <property type="evidence" value="ECO:0007669"/>
    <property type="project" value="InterPro"/>
</dbReference>
<keyword evidence="3" id="KW-1003">Cell membrane</keyword>
<dbReference type="PATRIC" id="fig|748449.3.peg.2433"/>
<dbReference type="GO" id="GO:0005524">
    <property type="term" value="F:ATP binding"/>
    <property type="evidence" value="ECO:0007669"/>
    <property type="project" value="UniProtKB-KW"/>
</dbReference>
<keyword evidence="12" id="KW-1185">Reference proteome</keyword>
<gene>
    <name evidence="11" type="ordered locus">Halha_2511</name>
</gene>
<keyword evidence="9" id="KW-0472">Membrane</keyword>
<dbReference type="KEGG" id="hhl:Halha_2511"/>
<dbReference type="PANTHER" id="PTHR43790:SF3">
    <property type="entry name" value="D-ALLOSE IMPORT ATP-BINDING PROTEIN ALSA-RELATED"/>
    <property type="match status" value="1"/>
</dbReference>
<evidence type="ECO:0000256" key="8">
    <source>
        <dbReference type="ARBA" id="ARBA00022967"/>
    </source>
</evidence>